<dbReference type="EMBL" id="BLAL01000274">
    <property type="protein sequence ID" value="GES98565.1"/>
    <property type="molecule type" value="Genomic_DNA"/>
</dbReference>
<comment type="caution">
    <text evidence="1">The sequence shown here is derived from an EMBL/GenBank/DDBJ whole genome shotgun (WGS) entry which is preliminary data.</text>
</comment>
<gene>
    <name evidence="1" type="ORF">RCL2_002510300</name>
</gene>
<reference evidence="1" key="1">
    <citation type="submission" date="2019-10" db="EMBL/GenBank/DDBJ databases">
        <title>Conservation and host-specific expression of non-tandemly repeated heterogenous ribosome RNA gene in arbuscular mycorrhizal fungi.</title>
        <authorList>
            <person name="Maeda T."/>
            <person name="Kobayashi Y."/>
            <person name="Nakagawa T."/>
            <person name="Ezawa T."/>
            <person name="Yamaguchi K."/>
            <person name="Bino T."/>
            <person name="Nishimoto Y."/>
            <person name="Shigenobu S."/>
            <person name="Kawaguchi M."/>
        </authorList>
    </citation>
    <scope>NUCLEOTIDE SEQUENCE</scope>
    <source>
        <strain evidence="1">HR1</strain>
    </source>
</reference>
<dbReference type="Proteomes" id="UP000615446">
    <property type="component" value="Unassembled WGS sequence"/>
</dbReference>
<sequence length="73" mass="8344">MPLKDLKTKVQVDGVGFLNNVVDSEKAKSGAPQQKVLMMMFPCIILSLPRDWVDMSNFVWLYEAVIKWARCVN</sequence>
<proteinExistence type="predicted"/>
<accession>A0A8H3M689</accession>
<name>A0A8H3M689_9GLOM</name>
<evidence type="ECO:0000313" key="1">
    <source>
        <dbReference type="EMBL" id="GES98565.1"/>
    </source>
</evidence>
<protein>
    <submittedName>
        <fullName evidence="1">Uncharacterized protein</fullName>
    </submittedName>
</protein>
<dbReference type="OrthoDB" id="15001at2759"/>
<dbReference type="AlphaFoldDB" id="A0A8H3M689"/>
<evidence type="ECO:0000313" key="2">
    <source>
        <dbReference type="Proteomes" id="UP000615446"/>
    </source>
</evidence>
<organism evidence="1 2">
    <name type="scientific">Rhizophagus clarus</name>
    <dbReference type="NCBI Taxonomy" id="94130"/>
    <lineage>
        <taxon>Eukaryota</taxon>
        <taxon>Fungi</taxon>
        <taxon>Fungi incertae sedis</taxon>
        <taxon>Mucoromycota</taxon>
        <taxon>Glomeromycotina</taxon>
        <taxon>Glomeromycetes</taxon>
        <taxon>Glomerales</taxon>
        <taxon>Glomeraceae</taxon>
        <taxon>Rhizophagus</taxon>
    </lineage>
</organism>